<protein>
    <submittedName>
        <fullName evidence="1">Uncharacterized protein</fullName>
    </submittedName>
</protein>
<reference evidence="1" key="1">
    <citation type="submission" date="2019-04" db="EMBL/GenBank/DDBJ databases">
        <title>Genome assembly of Zosterops borbonicus 15179.</title>
        <authorList>
            <person name="Leroy T."/>
            <person name="Anselmetti Y."/>
            <person name="Tilak M.-K."/>
            <person name="Nabholz B."/>
        </authorList>
    </citation>
    <scope>NUCLEOTIDE SEQUENCE</scope>
    <source>
        <strain evidence="1">HGM_15179</strain>
        <tissue evidence="1">Muscle</tissue>
    </source>
</reference>
<proteinExistence type="predicted"/>
<sequence>MRLVRGLEHKPCEERLRELRVFSLEKRRLRGDLLTPYNLLKGGSTQKSGEIPVDWKLVTIVLVFEKGKKNDPENYRPLSLKTHFRAWTGRDVGKFTDDIKLGGAVGSLETRVALQRDLDKSEGWVITSLSQGNVLDSAPGMGQPWM</sequence>
<dbReference type="AlphaFoldDB" id="A0A8K1G3R1"/>
<dbReference type="OrthoDB" id="276744at2759"/>
<keyword evidence="2" id="KW-1185">Reference proteome</keyword>
<evidence type="ECO:0000313" key="1">
    <source>
        <dbReference type="EMBL" id="TRZ11111.1"/>
    </source>
</evidence>
<comment type="caution">
    <text evidence="1">The sequence shown here is derived from an EMBL/GenBank/DDBJ whole genome shotgun (WGS) entry which is preliminary data.</text>
</comment>
<organism evidence="1 2">
    <name type="scientific">Zosterops borbonicus</name>
    <dbReference type="NCBI Taxonomy" id="364589"/>
    <lineage>
        <taxon>Eukaryota</taxon>
        <taxon>Metazoa</taxon>
        <taxon>Chordata</taxon>
        <taxon>Craniata</taxon>
        <taxon>Vertebrata</taxon>
        <taxon>Euteleostomi</taxon>
        <taxon>Archelosauria</taxon>
        <taxon>Archosauria</taxon>
        <taxon>Dinosauria</taxon>
        <taxon>Saurischia</taxon>
        <taxon>Theropoda</taxon>
        <taxon>Coelurosauria</taxon>
        <taxon>Aves</taxon>
        <taxon>Neognathae</taxon>
        <taxon>Neoaves</taxon>
        <taxon>Telluraves</taxon>
        <taxon>Australaves</taxon>
        <taxon>Passeriformes</taxon>
        <taxon>Sylvioidea</taxon>
        <taxon>Zosteropidae</taxon>
        <taxon>Zosterops</taxon>
    </lineage>
</organism>
<evidence type="ECO:0000313" key="2">
    <source>
        <dbReference type="Proteomes" id="UP000796761"/>
    </source>
</evidence>
<dbReference type="Proteomes" id="UP000796761">
    <property type="component" value="Unassembled WGS sequence"/>
</dbReference>
<gene>
    <name evidence="1" type="ORF">HGM15179_015997</name>
</gene>
<name>A0A8K1G3R1_9PASS</name>
<dbReference type="EMBL" id="SWJQ01000757">
    <property type="protein sequence ID" value="TRZ11111.1"/>
    <property type="molecule type" value="Genomic_DNA"/>
</dbReference>
<accession>A0A8K1G3R1</accession>